<comment type="similarity">
    <text evidence="1">Belongs to the cycloisomerase 2 family.</text>
</comment>
<dbReference type="PANTHER" id="PTHR30344:SF1">
    <property type="entry name" value="6-PHOSPHOGLUCONOLACTONASE"/>
    <property type="match status" value="1"/>
</dbReference>
<dbReference type="Gene3D" id="2.130.10.10">
    <property type="entry name" value="YVTN repeat-like/Quinoprotein amine dehydrogenase"/>
    <property type="match status" value="1"/>
</dbReference>
<organism evidence="2 3">
    <name type="scientific">Gymnopus androsaceus JB14</name>
    <dbReference type="NCBI Taxonomy" id="1447944"/>
    <lineage>
        <taxon>Eukaryota</taxon>
        <taxon>Fungi</taxon>
        <taxon>Dikarya</taxon>
        <taxon>Basidiomycota</taxon>
        <taxon>Agaricomycotina</taxon>
        <taxon>Agaricomycetes</taxon>
        <taxon>Agaricomycetidae</taxon>
        <taxon>Agaricales</taxon>
        <taxon>Marasmiineae</taxon>
        <taxon>Omphalotaceae</taxon>
        <taxon>Gymnopus</taxon>
    </lineage>
</organism>
<keyword evidence="2" id="KW-0413">Isomerase</keyword>
<dbReference type="GO" id="GO:0017057">
    <property type="term" value="F:6-phosphogluconolactonase activity"/>
    <property type="evidence" value="ECO:0007669"/>
    <property type="project" value="TreeGrafter"/>
</dbReference>
<dbReference type="OrthoDB" id="9972196at2759"/>
<dbReference type="AlphaFoldDB" id="A0A6A4HKG4"/>
<dbReference type="InterPro" id="IPR050282">
    <property type="entry name" value="Cycloisomerase_2"/>
</dbReference>
<keyword evidence="3" id="KW-1185">Reference proteome</keyword>
<dbReference type="PANTHER" id="PTHR30344">
    <property type="entry name" value="6-PHOSPHOGLUCONOLACTONASE-RELATED"/>
    <property type="match status" value="1"/>
</dbReference>
<dbReference type="InterPro" id="IPR015943">
    <property type="entry name" value="WD40/YVTN_repeat-like_dom_sf"/>
</dbReference>
<accession>A0A6A4HKG4</accession>
<evidence type="ECO:0000256" key="1">
    <source>
        <dbReference type="ARBA" id="ARBA00005564"/>
    </source>
</evidence>
<reference evidence="2" key="1">
    <citation type="journal article" date="2019" name="Environ. Microbiol.">
        <title>Fungal ecological strategies reflected in gene transcription - a case study of two litter decomposers.</title>
        <authorList>
            <person name="Barbi F."/>
            <person name="Kohler A."/>
            <person name="Barry K."/>
            <person name="Baskaran P."/>
            <person name="Daum C."/>
            <person name="Fauchery L."/>
            <person name="Ihrmark K."/>
            <person name="Kuo A."/>
            <person name="LaButti K."/>
            <person name="Lipzen A."/>
            <person name="Morin E."/>
            <person name="Grigoriev I.V."/>
            <person name="Henrissat B."/>
            <person name="Lindahl B."/>
            <person name="Martin F."/>
        </authorList>
    </citation>
    <scope>NUCLEOTIDE SEQUENCE</scope>
    <source>
        <strain evidence="2">JB14</strain>
    </source>
</reference>
<evidence type="ECO:0000313" key="3">
    <source>
        <dbReference type="Proteomes" id="UP000799118"/>
    </source>
</evidence>
<dbReference type="EMBL" id="ML769482">
    <property type="protein sequence ID" value="KAE9398513.1"/>
    <property type="molecule type" value="Genomic_DNA"/>
</dbReference>
<sequence length="349" mass="37798">MAFTIFVSSYTNDVYTISFDNDTLALKSSVQVGFHPSWITFHPQDKSLVFAGLEQDEGKIVAIKYDASGEGSIVGQSSSGGKDPCHLVVLKDDLLIANYSSGSIAVLPVSKNAPYILAESPTSLITLTGSGPNQERQKSPHCHEVFLYNDSEIIVPDLGGDRVYRLRKDEGAWKIDSHINMESGGGPRHVAIHDGYIYTVLELKSSITKHSFPSSPNEAKFIGQTPTMFNPPPLPNDMLAAEILIPKPNATYTVPYMYVSNRNDPSPEGDSVAIFSIDEPGAPKLIVEVRTGLHHLRGMEFGGPDDKYLVAGGANGGGVKVFERTEGGKNLKVVAEDTTIKAPTGFLWM</sequence>
<dbReference type="Pfam" id="PF10282">
    <property type="entry name" value="Lactonase"/>
    <property type="match status" value="1"/>
</dbReference>
<dbReference type="Proteomes" id="UP000799118">
    <property type="component" value="Unassembled WGS sequence"/>
</dbReference>
<dbReference type="GO" id="GO:0016853">
    <property type="term" value="F:isomerase activity"/>
    <property type="evidence" value="ECO:0007669"/>
    <property type="project" value="UniProtKB-KW"/>
</dbReference>
<name>A0A6A4HKG4_9AGAR</name>
<dbReference type="SUPFAM" id="SSF75011">
    <property type="entry name" value="3-carboxy-cis,cis-mucoante lactonizing enzyme"/>
    <property type="match status" value="1"/>
</dbReference>
<gene>
    <name evidence="2" type="ORF">BT96DRAFT_859153</name>
</gene>
<protein>
    <submittedName>
        <fullName evidence="2">Isomerase YbhE</fullName>
    </submittedName>
</protein>
<proteinExistence type="inferred from homology"/>
<dbReference type="InterPro" id="IPR019405">
    <property type="entry name" value="Lactonase_7-beta_prop"/>
</dbReference>
<evidence type="ECO:0000313" key="2">
    <source>
        <dbReference type="EMBL" id="KAE9398513.1"/>
    </source>
</evidence>